<accession>C3N6U6</accession>
<evidence type="ECO:0000313" key="6">
    <source>
        <dbReference type="EMBL" id="ACP46264.1"/>
    </source>
</evidence>
<proteinExistence type="predicted"/>
<dbReference type="KEGG" id="siy:YG5714_0579"/>
<dbReference type="KEGG" id="siy:YG5714_2019"/>
<keyword evidence="1" id="KW-0175">Coiled coil</keyword>
<keyword evidence="2" id="KW-0472">Membrane</keyword>
<evidence type="ECO:0000313" key="4">
    <source>
        <dbReference type="EMBL" id="ACP45206.1"/>
    </source>
</evidence>
<keyword evidence="2" id="KW-0812">Transmembrane</keyword>
<dbReference type="RefSeq" id="WP_012715708.1">
    <property type="nucleotide sequence ID" value="NC_012622.1"/>
</dbReference>
<name>C3N6U6_SACI7</name>
<dbReference type="AlphaFoldDB" id="C3N6U6"/>
<dbReference type="KEGG" id="siy:YG5714_0932"/>
<dbReference type="HOGENOM" id="CLU_075479_0_0_2"/>
<dbReference type="EMBL" id="CP001403">
    <property type="protein sequence ID" value="ACP45940.1"/>
    <property type="molecule type" value="Genomic_DNA"/>
</dbReference>
<gene>
    <name evidence="3" type="ordered locus">YG5714_0579</name>
    <name evidence="4" type="ordered locus">YG5714_0932</name>
    <name evidence="5" type="ordered locus">YG5714_1684</name>
    <name evidence="6" type="ordered locus">YG5714_2009</name>
    <name evidence="7" type="ordered locus">YG5714_2019</name>
</gene>
<evidence type="ECO:0000313" key="5">
    <source>
        <dbReference type="EMBL" id="ACP45940.1"/>
    </source>
</evidence>
<feature type="coiled-coil region" evidence="1">
    <location>
        <begin position="88"/>
        <end position="116"/>
    </location>
</feature>
<dbReference type="KEGG" id="siy:YG5714_2009"/>
<dbReference type="EMBL" id="CP001403">
    <property type="protein sequence ID" value="ACP46264.1"/>
    <property type="molecule type" value="Genomic_DNA"/>
</dbReference>
<keyword evidence="2" id="KW-1133">Transmembrane helix</keyword>
<dbReference type="Proteomes" id="UP000002308">
    <property type="component" value="Chromosome"/>
</dbReference>
<evidence type="ECO:0000313" key="8">
    <source>
        <dbReference type="Proteomes" id="UP000002308"/>
    </source>
</evidence>
<dbReference type="EMBL" id="CP001403">
    <property type="protein sequence ID" value="ACP46273.1"/>
    <property type="molecule type" value="Genomic_DNA"/>
</dbReference>
<dbReference type="KEGG" id="siy:YG5714_1684"/>
<dbReference type="GeneID" id="7807358"/>
<evidence type="ECO:0000313" key="7">
    <source>
        <dbReference type="EMBL" id="ACP46273.1"/>
    </source>
</evidence>
<evidence type="ECO:0000256" key="1">
    <source>
        <dbReference type="SAM" id="Coils"/>
    </source>
</evidence>
<reference evidence="5 8" key="1">
    <citation type="journal article" date="2009" name="Proc. Natl. Acad. Sci. U.S.A.">
        <title>Biogeography of the Sulfolobus islandicus pan-genome.</title>
        <authorList>
            <person name="Reno M.L."/>
            <person name="Held N.L."/>
            <person name="Fields C.J."/>
            <person name="Burke P.V."/>
            <person name="Whitaker R.J."/>
        </authorList>
    </citation>
    <scope>NUCLEOTIDE SEQUENCE [LARGE SCALE GENOMIC DNA]</scope>
    <source>
        <strain evidence="5">Y.G.57.14</strain>
        <strain evidence="8">Y.G.57.14 / Yellowstone #1</strain>
    </source>
</reference>
<dbReference type="EMBL" id="CP001403">
    <property type="protein sequence ID" value="ACP44874.1"/>
    <property type="molecule type" value="Genomic_DNA"/>
</dbReference>
<sequence length="309" mass="36661">MKPWIEYYNLPVPYDKLSSRHKTLLKMHYILITSKALSSLDLYILRVLIVMMIWQCSYRDVEAYYYTDIVVRWFLGERKSKSENHRRAKKLRGEIKKAFKEYAKELEEKLSKLENYLPSSALYGKVNKLWAIDSNIIEVPFGKRNKETLKKKLELNLRQGKFREAANLIYYYMRAKIHRRFKGEFAKKRGRSFFGFKVLYAISPTMILHAIQVEFANFPDNKVGFGMSGYKVVDRGFLGMPSTWIIGFSSFRRYVEFFGIFLKRYWRPYAINKDMVEVFVYVIGIIYNSLIYTSVLAKVPQEEFVKLSS</sequence>
<organism evidence="5 8">
    <name type="scientific">Saccharolobus islandicus (strain Y.G.57.14 / Yellowstone #1)</name>
    <name type="common">Sulfolobus islandicus</name>
    <dbReference type="NCBI Taxonomy" id="439386"/>
    <lineage>
        <taxon>Archaea</taxon>
        <taxon>Thermoproteota</taxon>
        <taxon>Thermoprotei</taxon>
        <taxon>Sulfolobales</taxon>
        <taxon>Sulfolobaceae</taxon>
        <taxon>Saccharolobus</taxon>
    </lineage>
</organism>
<feature type="transmembrane region" description="Helical" evidence="2">
    <location>
        <begin position="198"/>
        <end position="216"/>
    </location>
</feature>
<evidence type="ECO:0000256" key="2">
    <source>
        <dbReference type="SAM" id="Phobius"/>
    </source>
</evidence>
<protein>
    <submittedName>
        <fullName evidence="5">Transposase, ISC1234/ST1916</fullName>
    </submittedName>
</protein>
<feature type="transmembrane region" description="Helical" evidence="2">
    <location>
        <begin position="276"/>
        <end position="297"/>
    </location>
</feature>
<dbReference type="EMBL" id="CP001403">
    <property type="protein sequence ID" value="ACP45206.1"/>
    <property type="molecule type" value="Genomic_DNA"/>
</dbReference>
<feature type="transmembrane region" description="Helical" evidence="2">
    <location>
        <begin position="236"/>
        <end position="255"/>
    </location>
</feature>
<evidence type="ECO:0000313" key="3">
    <source>
        <dbReference type="EMBL" id="ACP44874.1"/>
    </source>
</evidence>
<feature type="transmembrane region" description="Helical" evidence="2">
    <location>
        <begin position="27"/>
        <end position="49"/>
    </location>
</feature>